<reference evidence="1 2" key="1">
    <citation type="submission" date="2016-03" db="EMBL/GenBank/DDBJ databases">
        <title>EvidentialGene: Evidence-directed Construction of Genes on Genomes.</title>
        <authorList>
            <person name="Gilbert D.G."/>
            <person name="Choi J.-H."/>
            <person name="Mockaitis K."/>
            <person name="Colbourne J."/>
            <person name="Pfrender M."/>
        </authorList>
    </citation>
    <scope>NUCLEOTIDE SEQUENCE [LARGE SCALE GENOMIC DNA]</scope>
    <source>
        <strain evidence="1 2">Xinb3</strain>
        <tissue evidence="1">Complete organism</tissue>
    </source>
</reference>
<dbReference type="EMBL" id="LRGB01003194">
    <property type="protein sequence ID" value="KZS03805.1"/>
    <property type="molecule type" value="Genomic_DNA"/>
</dbReference>
<accession>A0A164L581</accession>
<comment type="caution">
    <text evidence="1">The sequence shown here is derived from an EMBL/GenBank/DDBJ whole genome shotgun (WGS) entry which is preliminary data.</text>
</comment>
<organism evidence="1 2">
    <name type="scientific">Daphnia magna</name>
    <dbReference type="NCBI Taxonomy" id="35525"/>
    <lineage>
        <taxon>Eukaryota</taxon>
        <taxon>Metazoa</taxon>
        <taxon>Ecdysozoa</taxon>
        <taxon>Arthropoda</taxon>
        <taxon>Crustacea</taxon>
        <taxon>Branchiopoda</taxon>
        <taxon>Diplostraca</taxon>
        <taxon>Cladocera</taxon>
        <taxon>Anomopoda</taxon>
        <taxon>Daphniidae</taxon>
        <taxon>Daphnia</taxon>
    </lineage>
</organism>
<evidence type="ECO:0000313" key="1">
    <source>
        <dbReference type="EMBL" id="KZS03805.1"/>
    </source>
</evidence>
<proteinExistence type="predicted"/>
<keyword evidence="2" id="KW-1185">Reference proteome</keyword>
<sequence>MLIGFRCFQFAIIMDSKRILMEFWYKKNKYMFVGRVVRVAEEEKIAVNPVLKEAKHSDDMGAQPVETKTLCFR</sequence>
<dbReference type="AlphaFoldDB" id="A0A164L581"/>
<evidence type="ECO:0000313" key="2">
    <source>
        <dbReference type="Proteomes" id="UP000076858"/>
    </source>
</evidence>
<protein>
    <submittedName>
        <fullName evidence="1">Uncharacterized protein</fullName>
    </submittedName>
</protein>
<name>A0A164L581_9CRUS</name>
<gene>
    <name evidence="1" type="ORF">APZ42_033381</name>
</gene>
<dbReference type="Proteomes" id="UP000076858">
    <property type="component" value="Unassembled WGS sequence"/>
</dbReference>